<sequence length="499" mass="55544">MSFQTKSLRNNPGRKNLPTLNLSTDSSTINNHNNVSQTGHLSVKTLKRKNLRGLSLGGNDNSGPSKDGLSLAIPISNHKRKSIQQVTTSSTPIDTVTSTTLEAAMNKLDLKQDSEYTGATKPQIITTKITTSSITPDGSLAGNDGFCLNDFKESDLLRLEDLGAGNSGSVLKVIHTPSKKTMAKKTIHIENNQDVKRQIARELKIMNECKSKYIIEFYGSFLQEGNVIICMEYMDIGSLDKVLKISGPFPEFFINHVAYSVLNGLKYLYTQHKIIHRDIKPSNVLLNSKGTLKLCDFGVSRELIGSVADTFVGTSTYMSPERILGAKYTIKGDIWSLGLMLVELATGFFPFGDNENIAPAGILDLLQRIVNEPPPSLRDFNEKYFAANNIDPKSIPERRLYPSQQDMNGNSCSSALAANSESNEISMRKSKPYYPFSERFSNFVDECLIKEESQRPSPTELLKDIFILVYKKDITPEGSKDLKSDIKEWCKNVKKMKKN</sequence>
<dbReference type="PANTHER" id="PTHR47448">
    <property type="entry name" value="DUAL SPECIFICITY MITOGEN-ACTIVATED PROTEIN KINASE KINASE DSOR1-LIKE PROTEIN"/>
    <property type="match status" value="1"/>
</dbReference>
<evidence type="ECO:0000256" key="3">
    <source>
        <dbReference type="ARBA" id="ARBA00022741"/>
    </source>
</evidence>
<feature type="compositionally biased region" description="Polar residues" evidence="9">
    <location>
        <begin position="18"/>
        <end position="40"/>
    </location>
</feature>
<evidence type="ECO:0000313" key="12">
    <source>
        <dbReference type="Proteomes" id="UP001360560"/>
    </source>
</evidence>
<evidence type="ECO:0000256" key="5">
    <source>
        <dbReference type="ARBA" id="ARBA00022840"/>
    </source>
</evidence>
<comment type="similarity">
    <text evidence="6">Belongs to the protein kinase superfamily. STE Ser/Thr protein kinase family. MAP kinase kinase subfamily.</text>
</comment>
<organism evidence="11 12">
    <name type="scientific">Saccharomycopsis crataegensis</name>
    <dbReference type="NCBI Taxonomy" id="43959"/>
    <lineage>
        <taxon>Eukaryota</taxon>
        <taxon>Fungi</taxon>
        <taxon>Dikarya</taxon>
        <taxon>Ascomycota</taxon>
        <taxon>Saccharomycotina</taxon>
        <taxon>Saccharomycetes</taxon>
        <taxon>Saccharomycopsidaceae</taxon>
        <taxon>Saccharomycopsis</taxon>
    </lineage>
</organism>
<proteinExistence type="inferred from homology"/>
<keyword evidence="2" id="KW-0808">Transferase</keyword>
<comment type="caution">
    <text evidence="11">The sequence shown here is derived from an EMBL/GenBank/DDBJ whole genome shotgun (WGS) entry which is preliminary data.</text>
</comment>
<dbReference type="Pfam" id="PF00069">
    <property type="entry name" value="Pkinase"/>
    <property type="match status" value="1"/>
</dbReference>
<accession>A0AAV5QPZ1</accession>
<evidence type="ECO:0000256" key="9">
    <source>
        <dbReference type="SAM" id="MobiDB-lite"/>
    </source>
</evidence>
<dbReference type="SUPFAM" id="SSF56112">
    <property type="entry name" value="Protein kinase-like (PK-like)"/>
    <property type="match status" value="1"/>
</dbReference>
<dbReference type="GO" id="GO:0004674">
    <property type="term" value="F:protein serine/threonine kinase activity"/>
    <property type="evidence" value="ECO:0007669"/>
    <property type="project" value="UniProtKB-KW"/>
</dbReference>
<dbReference type="Proteomes" id="UP001360560">
    <property type="component" value="Unassembled WGS sequence"/>
</dbReference>
<dbReference type="InterPro" id="IPR017441">
    <property type="entry name" value="Protein_kinase_ATP_BS"/>
</dbReference>
<feature type="compositionally biased region" description="Polar residues" evidence="9">
    <location>
        <begin position="1"/>
        <end position="10"/>
    </location>
</feature>
<dbReference type="GO" id="GO:0004712">
    <property type="term" value="F:protein serine/threonine/tyrosine kinase activity"/>
    <property type="evidence" value="ECO:0007669"/>
    <property type="project" value="UniProtKB-ARBA"/>
</dbReference>
<reference evidence="11 12" key="1">
    <citation type="journal article" date="2023" name="Elife">
        <title>Identification of key yeast species and microbe-microbe interactions impacting larval growth of Drosophila in the wild.</title>
        <authorList>
            <person name="Mure A."/>
            <person name="Sugiura Y."/>
            <person name="Maeda R."/>
            <person name="Honda K."/>
            <person name="Sakurai N."/>
            <person name="Takahashi Y."/>
            <person name="Watada M."/>
            <person name="Katoh T."/>
            <person name="Gotoh A."/>
            <person name="Gotoh Y."/>
            <person name="Taniguchi I."/>
            <person name="Nakamura K."/>
            <person name="Hayashi T."/>
            <person name="Katayama T."/>
            <person name="Uemura T."/>
            <person name="Hattori Y."/>
        </authorList>
    </citation>
    <scope>NUCLEOTIDE SEQUENCE [LARGE SCALE GENOMIC DNA]</scope>
    <source>
        <strain evidence="11 12">SC-9</strain>
    </source>
</reference>
<dbReference type="PANTHER" id="PTHR47448:SF1">
    <property type="entry name" value="SERINE_THREONINE-PROTEIN KINASE STE7 HOMOLOG"/>
    <property type="match status" value="1"/>
</dbReference>
<dbReference type="SMART" id="SM00220">
    <property type="entry name" value="S_TKc"/>
    <property type="match status" value="1"/>
</dbReference>
<dbReference type="PROSITE" id="PS00107">
    <property type="entry name" value="PROTEIN_KINASE_ATP"/>
    <property type="match status" value="1"/>
</dbReference>
<dbReference type="Gene3D" id="3.30.200.20">
    <property type="entry name" value="Phosphorylase Kinase, domain 1"/>
    <property type="match status" value="1"/>
</dbReference>
<evidence type="ECO:0000256" key="6">
    <source>
        <dbReference type="ARBA" id="ARBA00038035"/>
    </source>
</evidence>
<evidence type="ECO:0000256" key="2">
    <source>
        <dbReference type="ARBA" id="ARBA00022679"/>
    </source>
</evidence>
<evidence type="ECO:0000259" key="10">
    <source>
        <dbReference type="PROSITE" id="PS50011"/>
    </source>
</evidence>
<dbReference type="FunFam" id="3.30.200.20:FF:000040">
    <property type="entry name" value="Dual specificity mitogen-activated protein kinase kinase"/>
    <property type="match status" value="1"/>
</dbReference>
<dbReference type="AlphaFoldDB" id="A0AAV5QPZ1"/>
<gene>
    <name evidence="11" type="ORF">DASC09_041290</name>
</gene>
<feature type="binding site" evidence="7">
    <location>
        <position position="185"/>
    </location>
    <ligand>
        <name>ATP</name>
        <dbReference type="ChEBI" id="CHEBI:30616"/>
    </ligand>
</feature>
<dbReference type="InterPro" id="IPR008271">
    <property type="entry name" value="Ser/Thr_kinase_AS"/>
</dbReference>
<evidence type="ECO:0000256" key="8">
    <source>
        <dbReference type="RuleBase" id="RU000304"/>
    </source>
</evidence>
<keyword evidence="12" id="KW-1185">Reference proteome</keyword>
<dbReference type="GO" id="GO:0005524">
    <property type="term" value="F:ATP binding"/>
    <property type="evidence" value="ECO:0007669"/>
    <property type="project" value="UniProtKB-UniRule"/>
</dbReference>
<feature type="region of interest" description="Disordered" evidence="9">
    <location>
        <begin position="1"/>
        <end position="42"/>
    </location>
</feature>
<evidence type="ECO:0000256" key="7">
    <source>
        <dbReference type="PROSITE-ProRule" id="PRU10141"/>
    </source>
</evidence>
<keyword evidence="5 7" id="KW-0067">ATP-binding</keyword>
<keyword evidence="3 7" id="KW-0547">Nucleotide-binding</keyword>
<protein>
    <submittedName>
        <fullName evidence="11">Mitogen-activated protein kinase kinase</fullName>
    </submittedName>
</protein>
<evidence type="ECO:0000256" key="1">
    <source>
        <dbReference type="ARBA" id="ARBA00022527"/>
    </source>
</evidence>
<dbReference type="InterPro" id="IPR011009">
    <property type="entry name" value="Kinase-like_dom_sf"/>
</dbReference>
<dbReference type="PROSITE" id="PS50011">
    <property type="entry name" value="PROTEIN_KINASE_DOM"/>
    <property type="match status" value="1"/>
</dbReference>
<keyword evidence="4 11" id="KW-0418">Kinase</keyword>
<dbReference type="InterPro" id="IPR000719">
    <property type="entry name" value="Prot_kinase_dom"/>
</dbReference>
<name>A0AAV5QPZ1_9ASCO</name>
<keyword evidence="1 8" id="KW-0723">Serine/threonine-protein kinase</keyword>
<evidence type="ECO:0000256" key="4">
    <source>
        <dbReference type="ARBA" id="ARBA00022777"/>
    </source>
</evidence>
<dbReference type="EMBL" id="BTFZ01000011">
    <property type="protein sequence ID" value="GMM36804.1"/>
    <property type="molecule type" value="Genomic_DNA"/>
</dbReference>
<feature type="domain" description="Protein kinase" evidence="10">
    <location>
        <begin position="156"/>
        <end position="467"/>
    </location>
</feature>
<dbReference type="GeneID" id="90074779"/>
<dbReference type="InterPro" id="IPR050915">
    <property type="entry name" value="MAP_kinase_kinase"/>
</dbReference>
<dbReference type="GO" id="GO:0000165">
    <property type="term" value="P:MAPK cascade"/>
    <property type="evidence" value="ECO:0007669"/>
    <property type="project" value="UniProtKB-ARBA"/>
</dbReference>
<dbReference type="RefSeq" id="XP_064853800.1">
    <property type="nucleotide sequence ID" value="XM_064997728.1"/>
</dbReference>
<feature type="region of interest" description="Disordered" evidence="9">
    <location>
        <begin position="52"/>
        <end position="71"/>
    </location>
</feature>
<dbReference type="Gene3D" id="1.10.510.10">
    <property type="entry name" value="Transferase(Phosphotransferase) domain 1"/>
    <property type="match status" value="1"/>
</dbReference>
<evidence type="ECO:0000313" key="11">
    <source>
        <dbReference type="EMBL" id="GMM36804.1"/>
    </source>
</evidence>
<dbReference type="PROSITE" id="PS00108">
    <property type="entry name" value="PROTEIN_KINASE_ST"/>
    <property type="match status" value="1"/>
</dbReference>